<reference evidence="3" key="1">
    <citation type="journal article" date="2019" name="bioRxiv">
        <title>The Genome of the Zebra Mussel, Dreissena polymorpha: A Resource for Invasive Species Research.</title>
        <authorList>
            <person name="McCartney M.A."/>
            <person name="Auch B."/>
            <person name="Kono T."/>
            <person name="Mallez S."/>
            <person name="Zhang Y."/>
            <person name="Obille A."/>
            <person name="Becker A."/>
            <person name="Abrahante J.E."/>
            <person name="Garbe J."/>
            <person name="Badalamenti J.P."/>
            <person name="Herman A."/>
            <person name="Mangelson H."/>
            <person name="Liachko I."/>
            <person name="Sullivan S."/>
            <person name="Sone E.D."/>
            <person name="Koren S."/>
            <person name="Silverstein K.A.T."/>
            <person name="Beckman K.B."/>
            <person name="Gohl D.M."/>
        </authorList>
    </citation>
    <scope>NUCLEOTIDE SEQUENCE</scope>
    <source>
        <strain evidence="3">Duluth1</strain>
        <tissue evidence="3">Whole animal</tissue>
    </source>
</reference>
<dbReference type="InterPro" id="IPR011042">
    <property type="entry name" value="6-blade_b-propeller_TolB-like"/>
</dbReference>
<feature type="repeat" description="NHL" evidence="2">
    <location>
        <begin position="174"/>
        <end position="203"/>
    </location>
</feature>
<reference evidence="3" key="2">
    <citation type="submission" date="2020-11" db="EMBL/GenBank/DDBJ databases">
        <authorList>
            <person name="McCartney M.A."/>
            <person name="Auch B."/>
            <person name="Kono T."/>
            <person name="Mallez S."/>
            <person name="Becker A."/>
            <person name="Gohl D.M."/>
            <person name="Silverstein K.A.T."/>
            <person name="Koren S."/>
            <person name="Bechman K.B."/>
            <person name="Herman A."/>
            <person name="Abrahante J.E."/>
            <person name="Garbe J."/>
        </authorList>
    </citation>
    <scope>NUCLEOTIDE SEQUENCE</scope>
    <source>
        <strain evidence="3">Duluth1</strain>
        <tissue evidence="3">Whole animal</tissue>
    </source>
</reference>
<name>A0A9D4NGQ7_DREPO</name>
<dbReference type="Proteomes" id="UP000828390">
    <property type="component" value="Unassembled WGS sequence"/>
</dbReference>
<protein>
    <submittedName>
        <fullName evidence="3">Uncharacterized protein</fullName>
    </submittedName>
</protein>
<keyword evidence="4" id="KW-1185">Reference proteome</keyword>
<keyword evidence="1" id="KW-0677">Repeat</keyword>
<dbReference type="Pfam" id="PF01436">
    <property type="entry name" value="NHL"/>
    <property type="match status" value="1"/>
</dbReference>
<dbReference type="InterPro" id="IPR001258">
    <property type="entry name" value="NHL_repeat"/>
</dbReference>
<evidence type="ECO:0000256" key="1">
    <source>
        <dbReference type="ARBA" id="ARBA00022737"/>
    </source>
</evidence>
<evidence type="ECO:0000256" key="2">
    <source>
        <dbReference type="PROSITE-ProRule" id="PRU00504"/>
    </source>
</evidence>
<dbReference type="Gene3D" id="2.120.10.30">
    <property type="entry name" value="TolB, C-terminal domain"/>
    <property type="match status" value="1"/>
</dbReference>
<dbReference type="PROSITE" id="PS51125">
    <property type="entry name" value="NHL"/>
    <property type="match status" value="1"/>
</dbReference>
<gene>
    <name evidence="3" type="ORF">DPMN_018522</name>
</gene>
<organism evidence="3 4">
    <name type="scientific">Dreissena polymorpha</name>
    <name type="common">Zebra mussel</name>
    <name type="synonym">Mytilus polymorpha</name>
    <dbReference type="NCBI Taxonomy" id="45954"/>
    <lineage>
        <taxon>Eukaryota</taxon>
        <taxon>Metazoa</taxon>
        <taxon>Spiralia</taxon>
        <taxon>Lophotrochozoa</taxon>
        <taxon>Mollusca</taxon>
        <taxon>Bivalvia</taxon>
        <taxon>Autobranchia</taxon>
        <taxon>Heteroconchia</taxon>
        <taxon>Euheterodonta</taxon>
        <taxon>Imparidentia</taxon>
        <taxon>Neoheterodontei</taxon>
        <taxon>Myida</taxon>
        <taxon>Dreissenoidea</taxon>
        <taxon>Dreissenidae</taxon>
        <taxon>Dreissena</taxon>
    </lineage>
</organism>
<evidence type="ECO:0000313" key="3">
    <source>
        <dbReference type="EMBL" id="KAH3894366.1"/>
    </source>
</evidence>
<comment type="caution">
    <text evidence="3">The sequence shown here is derived from an EMBL/GenBank/DDBJ whole genome shotgun (WGS) entry which is preliminary data.</text>
</comment>
<dbReference type="AlphaFoldDB" id="A0A9D4NGQ7"/>
<evidence type="ECO:0000313" key="4">
    <source>
        <dbReference type="Proteomes" id="UP000828390"/>
    </source>
</evidence>
<dbReference type="SUPFAM" id="SSF63829">
    <property type="entry name" value="Calcium-dependent phosphotriesterase"/>
    <property type="match status" value="1"/>
</dbReference>
<proteinExistence type="predicted"/>
<sequence>MENTLSLMKQCQTYQEDTMMSLKVSYKEHERLIVDDLRVNIVSYLRECETSTVNTTHEHMQYPISEMREEIKYLLADFEKSTIKEKKEELNLKQAPLKVVRNSCIRLHYELFHLHVAIPKVLGKPELSFIASKNCLENIQQSDIFIKENLPNDVFTVKGKSVHNVKMPSESGTCQITAVCALPNGQVLVADSKNNKVKLLNQQYQVVSHWDVTPSPEAMCLITPSEVAVAVIKNASNTHGVHFITVIQSEHVLGRKLQLKHSCLGIAHHQGDLFIASGTALFKYTLNGKLVCKLYENKSAYKTGKNHGGFILITFVLCTGVF</sequence>
<dbReference type="EMBL" id="JAIWYP010000001">
    <property type="protein sequence ID" value="KAH3894366.1"/>
    <property type="molecule type" value="Genomic_DNA"/>
</dbReference>
<accession>A0A9D4NGQ7</accession>